<accession>A0ABX7M8Z2</accession>
<dbReference type="Gene3D" id="3.10.20.30">
    <property type="match status" value="1"/>
</dbReference>
<evidence type="ECO:0000259" key="3">
    <source>
        <dbReference type="PROSITE" id="PS51671"/>
    </source>
</evidence>
<feature type="domain" description="TGS" evidence="5">
    <location>
        <begin position="414"/>
        <end position="477"/>
    </location>
</feature>
<dbReference type="CDD" id="cd04876">
    <property type="entry name" value="ACT_RelA-SpoT"/>
    <property type="match status" value="1"/>
</dbReference>
<dbReference type="CDD" id="cd05399">
    <property type="entry name" value="NT_Rel-Spo_like"/>
    <property type="match status" value="1"/>
</dbReference>
<dbReference type="Proteomes" id="UP000663570">
    <property type="component" value="Chromosome"/>
</dbReference>
<dbReference type="Pfam" id="PF13291">
    <property type="entry name" value="ACT_4"/>
    <property type="match status" value="1"/>
</dbReference>
<dbReference type="InterPro" id="IPR002912">
    <property type="entry name" value="ACT_dom"/>
</dbReference>
<protein>
    <submittedName>
        <fullName evidence="6">Bifunctional (P)ppGpp synthetase/guanosine-3',5'-bis(Diphosphate) 3'-pyrophosphohydrolase</fullName>
    </submittedName>
</protein>
<evidence type="ECO:0000256" key="1">
    <source>
        <dbReference type="RuleBase" id="RU003847"/>
    </source>
</evidence>
<dbReference type="NCBIfam" id="TIGR00691">
    <property type="entry name" value="spoT_relA"/>
    <property type="match status" value="1"/>
</dbReference>
<evidence type="ECO:0000256" key="2">
    <source>
        <dbReference type="SAM" id="MobiDB-lite"/>
    </source>
</evidence>
<dbReference type="InterPro" id="IPR004811">
    <property type="entry name" value="RelA/Spo_fam"/>
</dbReference>
<feature type="region of interest" description="Disordered" evidence="2">
    <location>
        <begin position="1"/>
        <end position="26"/>
    </location>
</feature>
<feature type="compositionally biased region" description="Low complexity" evidence="2">
    <location>
        <begin position="10"/>
        <end position="21"/>
    </location>
</feature>
<dbReference type="Pfam" id="PF02824">
    <property type="entry name" value="TGS"/>
    <property type="match status" value="1"/>
</dbReference>
<dbReference type="InterPro" id="IPR003607">
    <property type="entry name" value="HD/PDEase_dom"/>
</dbReference>
<dbReference type="PROSITE" id="PS51671">
    <property type="entry name" value="ACT"/>
    <property type="match status" value="1"/>
</dbReference>
<dbReference type="Gene3D" id="3.30.460.10">
    <property type="entry name" value="Beta Polymerase, domain 2"/>
    <property type="match status" value="1"/>
</dbReference>
<dbReference type="InterPro" id="IPR033655">
    <property type="entry name" value="TGS_RelA/SpoT"/>
</dbReference>
<dbReference type="SMART" id="SM00954">
    <property type="entry name" value="RelA_SpoT"/>
    <property type="match status" value="1"/>
</dbReference>
<sequence length="747" mass="83837">MEAAAPQMPTPTTLANAAAAPHGGEIDPLEGVDLSTLRRRVAEYLKEDDRERLERAARFSAEAHLGQFRSSGEPYVSHPVAVAEILTEWHLDAQALIAALLHDVMEDTEITKQAIADAFGKVSAELVDGVSKLDKIEARTHEEAQAENFRKMFLAMARDVRVILIKLADRLHNMRTLDAVRPEKQRRVARETLELYAPIANRLGLNNLYRELQELSFRYLHPMRYRVLSKAVRAARGNRREIVGKLLGAIQERLPTWQIDAEVWGREKHVYGIYRKMVDKHLTFSQVLDIYGFRIVVKDIPTCYLTLGALHELYKPVPGKFKDYIAIPKANGYQSLHTTLFGPYGTPVEVQIRTREMNQVADSGVASHWLYKESEGPLSDIQQRTHNWLQSLIELQSTSGDSTEFLEHVKIDLFPGEVFVFSPKGKIFNLPRGATVVDFAYAVHTDIGNRCVACRINGDLMPLRTELKNGDQVEVVTASHASPNPAWLSYVRSGKARAQIRHFLKTAQQEESVALGERLLAQALRAHGLTPAALNKLVWDRFLRDAGAREKNDIYTDIGLGKRLPAVVAKRLATVVESVGVEGVEGQPIRPRPAGAILIRGSEGMAVQLARCCRPIPGDPIVGLLRKGQGMEVHLNDCPNLSRNRADRERWVDVEWESETERLFDVQIRVITENRRGVLAKIAAAIAEEHSNIQHVSMDGEGASHHQIYFTLQVSDRLHLARLMRAVRRIPEVVRIARLKASEARPG</sequence>
<dbReference type="InterPro" id="IPR012675">
    <property type="entry name" value="Beta-grasp_dom_sf"/>
</dbReference>
<comment type="similarity">
    <text evidence="1">Belongs to the relA/spoT family.</text>
</comment>
<dbReference type="CDD" id="cd00077">
    <property type="entry name" value="HDc"/>
    <property type="match status" value="1"/>
</dbReference>
<evidence type="ECO:0000313" key="7">
    <source>
        <dbReference type="Proteomes" id="UP000663570"/>
    </source>
</evidence>
<dbReference type="PANTHER" id="PTHR21262:SF36">
    <property type="entry name" value="BIFUNCTIONAL (P)PPGPP SYNTHASE_HYDROLASE SPOT"/>
    <property type="match status" value="1"/>
</dbReference>
<proteinExistence type="inferred from homology"/>
<evidence type="ECO:0000259" key="5">
    <source>
        <dbReference type="PROSITE" id="PS51880"/>
    </source>
</evidence>
<dbReference type="SMART" id="SM00471">
    <property type="entry name" value="HDc"/>
    <property type="match status" value="1"/>
</dbReference>
<dbReference type="PROSITE" id="PS51831">
    <property type="entry name" value="HD"/>
    <property type="match status" value="1"/>
</dbReference>
<dbReference type="InterPro" id="IPR012676">
    <property type="entry name" value="TGS-like"/>
</dbReference>
<dbReference type="SUPFAM" id="SSF81301">
    <property type="entry name" value="Nucleotidyltransferase"/>
    <property type="match status" value="1"/>
</dbReference>
<keyword evidence="7" id="KW-1185">Reference proteome</keyword>
<feature type="domain" description="ACT" evidence="3">
    <location>
        <begin position="667"/>
        <end position="741"/>
    </location>
</feature>
<dbReference type="InterPro" id="IPR007685">
    <property type="entry name" value="RelA_SpoT"/>
</dbReference>
<dbReference type="PANTHER" id="PTHR21262">
    <property type="entry name" value="GUANOSINE-3',5'-BIS DIPHOSPHATE 3'-PYROPHOSPHOHYDROLASE"/>
    <property type="match status" value="1"/>
</dbReference>
<dbReference type="Pfam" id="PF19296">
    <property type="entry name" value="RelA_AH_RIS"/>
    <property type="match status" value="1"/>
</dbReference>
<comment type="function">
    <text evidence="1">In eubacteria ppGpp (guanosine 3'-diphosphate 5'-diphosphate) is a mediator of the stringent response that coordinates a variety of cellular activities in response to changes in nutritional abundance.</text>
</comment>
<dbReference type="InterPro" id="IPR045600">
    <property type="entry name" value="RelA/SpoT_AH_RIS"/>
</dbReference>
<dbReference type="EMBL" id="CP071060">
    <property type="protein sequence ID" value="QSI77371.1"/>
    <property type="molecule type" value="Genomic_DNA"/>
</dbReference>
<evidence type="ECO:0000313" key="6">
    <source>
        <dbReference type="EMBL" id="QSI77371.1"/>
    </source>
</evidence>
<dbReference type="SUPFAM" id="SSF81271">
    <property type="entry name" value="TGS-like"/>
    <property type="match status" value="1"/>
</dbReference>
<reference evidence="6 7" key="1">
    <citation type="submission" date="2021-02" db="EMBL/GenBank/DDBJ databases">
        <title>Niveibacterium changnyeongensis HC41.</title>
        <authorList>
            <person name="Kang M."/>
        </authorList>
    </citation>
    <scope>NUCLEOTIDE SEQUENCE [LARGE SCALE GENOMIC DNA]</scope>
    <source>
        <strain evidence="6 7">HC41</strain>
    </source>
</reference>
<dbReference type="CDD" id="cd01668">
    <property type="entry name" value="TGS_RSH"/>
    <property type="match status" value="1"/>
</dbReference>
<name>A0ABX7M8Z2_9RHOO</name>
<dbReference type="SUPFAM" id="SSF109604">
    <property type="entry name" value="HD-domain/PDEase-like"/>
    <property type="match status" value="1"/>
</dbReference>
<dbReference type="Gene3D" id="1.10.3210.10">
    <property type="entry name" value="Hypothetical protein af1432"/>
    <property type="match status" value="1"/>
</dbReference>
<organism evidence="6 7">
    <name type="scientific">Niveibacterium microcysteis</name>
    <dbReference type="NCBI Taxonomy" id="2811415"/>
    <lineage>
        <taxon>Bacteria</taxon>
        <taxon>Pseudomonadati</taxon>
        <taxon>Pseudomonadota</taxon>
        <taxon>Betaproteobacteria</taxon>
        <taxon>Rhodocyclales</taxon>
        <taxon>Rhodocyclaceae</taxon>
        <taxon>Niveibacterium</taxon>
    </lineage>
</organism>
<dbReference type="InterPro" id="IPR043519">
    <property type="entry name" value="NT_sf"/>
</dbReference>
<dbReference type="Pfam" id="PF13328">
    <property type="entry name" value="HD_4"/>
    <property type="match status" value="1"/>
</dbReference>
<dbReference type="Pfam" id="PF04607">
    <property type="entry name" value="RelA_SpoT"/>
    <property type="match status" value="1"/>
</dbReference>
<dbReference type="InterPro" id="IPR045865">
    <property type="entry name" value="ACT-like_dom_sf"/>
</dbReference>
<dbReference type="InterPro" id="IPR004095">
    <property type="entry name" value="TGS"/>
</dbReference>
<feature type="domain" description="HD" evidence="4">
    <location>
        <begin position="75"/>
        <end position="174"/>
    </location>
</feature>
<dbReference type="PROSITE" id="PS51880">
    <property type="entry name" value="TGS"/>
    <property type="match status" value="1"/>
</dbReference>
<dbReference type="RefSeq" id="WP_172201534.1">
    <property type="nucleotide sequence ID" value="NZ_CP071060.1"/>
</dbReference>
<evidence type="ECO:0000259" key="4">
    <source>
        <dbReference type="PROSITE" id="PS51831"/>
    </source>
</evidence>
<dbReference type="Gene3D" id="3.30.70.260">
    <property type="match status" value="1"/>
</dbReference>
<dbReference type="SUPFAM" id="SSF55021">
    <property type="entry name" value="ACT-like"/>
    <property type="match status" value="1"/>
</dbReference>
<dbReference type="InterPro" id="IPR006674">
    <property type="entry name" value="HD_domain"/>
</dbReference>
<gene>
    <name evidence="6" type="ORF">JY500_01570</name>
</gene>